<evidence type="ECO:0000313" key="6">
    <source>
        <dbReference type="Proteomes" id="UP000437446"/>
    </source>
</evidence>
<dbReference type="Pfam" id="PF01408">
    <property type="entry name" value="GFO_IDH_MocA"/>
    <property type="match status" value="1"/>
</dbReference>
<evidence type="ECO:0000313" key="3">
    <source>
        <dbReference type="EMBL" id="MTU27839.1"/>
    </source>
</evidence>
<dbReference type="SUPFAM" id="SSF51735">
    <property type="entry name" value="NAD(P)-binding Rossmann-fold domains"/>
    <property type="match status" value="1"/>
</dbReference>
<dbReference type="InterPro" id="IPR036291">
    <property type="entry name" value="NAD(P)-bd_dom_sf"/>
</dbReference>
<dbReference type="InterPro" id="IPR050463">
    <property type="entry name" value="Gfo/Idh/MocA_oxidrdct_glycsds"/>
</dbReference>
<dbReference type="Pfam" id="PF22725">
    <property type="entry name" value="GFO_IDH_MocA_C3"/>
    <property type="match status" value="1"/>
</dbReference>
<reference evidence="3 6" key="2">
    <citation type="journal article" date="2019" name="Nat. Med.">
        <title>A library of human gut bacterial isolates paired with longitudinal multiomics data enables mechanistic microbiome research.</title>
        <authorList>
            <person name="Poyet M."/>
            <person name="Groussin M."/>
            <person name="Gibbons S.M."/>
            <person name="Avila-Pacheco J."/>
            <person name="Jiang X."/>
            <person name="Kearney S.M."/>
            <person name="Perrotta A.R."/>
            <person name="Berdy B."/>
            <person name="Zhao S."/>
            <person name="Lieberman T.D."/>
            <person name="Swanson P.K."/>
            <person name="Smith M."/>
            <person name="Roesemann S."/>
            <person name="Alexander J.E."/>
            <person name="Rich S.A."/>
            <person name="Livny J."/>
            <person name="Vlamakis H."/>
            <person name="Clish C."/>
            <person name="Bullock K."/>
            <person name="Deik A."/>
            <person name="Scott J."/>
            <person name="Pierce K.A."/>
            <person name="Xavier R.J."/>
            <person name="Alm E.J."/>
        </authorList>
    </citation>
    <scope>NUCLEOTIDE SEQUENCE [LARGE SCALE GENOMIC DNA]</scope>
    <source>
        <strain evidence="3 6">BIOML-A25</strain>
    </source>
</reference>
<gene>
    <name evidence="4" type="ORF">DXB61_05135</name>
    <name evidence="3" type="ORF">GMD66_01130</name>
</gene>
<organism evidence="3 6">
    <name type="scientific">Parabacteroides merdae</name>
    <dbReference type="NCBI Taxonomy" id="46503"/>
    <lineage>
        <taxon>Bacteria</taxon>
        <taxon>Pseudomonadati</taxon>
        <taxon>Bacteroidota</taxon>
        <taxon>Bacteroidia</taxon>
        <taxon>Bacteroidales</taxon>
        <taxon>Tannerellaceae</taxon>
        <taxon>Parabacteroides</taxon>
    </lineage>
</organism>
<accession>A0A3R5X5A9</accession>
<dbReference type="PROSITE" id="PS51318">
    <property type="entry name" value="TAT"/>
    <property type="match status" value="1"/>
</dbReference>
<dbReference type="PANTHER" id="PTHR43818:SF5">
    <property type="entry name" value="OXIDOREDUCTASE FAMILY PROTEIN"/>
    <property type="match status" value="1"/>
</dbReference>
<dbReference type="EMBL" id="WNCR01000001">
    <property type="protein sequence ID" value="MTU27839.1"/>
    <property type="molecule type" value="Genomic_DNA"/>
</dbReference>
<dbReference type="Gene3D" id="3.30.360.10">
    <property type="entry name" value="Dihydrodipicolinate Reductase, domain 2"/>
    <property type="match status" value="1"/>
</dbReference>
<reference evidence="4 5" key="1">
    <citation type="submission" date="2018-08" db="EMBL/GenBank/DDBJ databases">
        <title>A genome reference for cultivated species of the human gut microbiota.</title>
        <authorList>
            <person name="Zou Y."/>
            <person name="Xue W."/>
            <person name="Luo G."/>
        </authorList>
    </citation>
    <scope>NUCLEOTIDE SEQUENCE [LARGE SCALE GENOMIC DNA]</scope>
    <source>
        <strain evidence="4 5">OM05-11AA</strain>
    </source>
</reference>
<evidence type="ECO:0000259" key="2">
    <source>
        <dbReference type="Pfam" id="PF22725"/>
    </source>
</evidence>
<dbReference type="InterPro" id="IPR055170">
    <property type="entry name" value="GFO_IDH_MocA-like_dom"/>
</dbReference>
<dbReference type="Proteomes" id="UP000261088">
    <property type="component" value="Unassembled WGS sequence"/>
</dbReference>
<sequence length="457" mass="51275">MSSNMKLTRRGFLSGAASIGLGSTLGTNALLSSCVDKDKDKQILLHPINELYIPELPDKAMDGRPLKAALIGCGGRGIGAAFNFLDAANDVSIVALADLFPDKLGAGRQRLKQGKNVDIPDEMCFIGFDAYKKICELPVDLVLIASPNCFHSEQMKYAVEHGKHVFVEKPAAIDSVGYRSFLAAAKQAVNVGLSVMPGTQYRFDRRFVASYRKVQEGLIGNIVSGYVYYHTGRDQFIVRRPEWTDMEYMIRGHFNWNWVNGDQISNMLIHWIDVFNWFSHLKPINAIGYGSRIRKNIGNVYDNFSMHFEYERGVTVEGMVRRIDGCDNGAGAIIHGEKGSWHSCDFSIRDRNGYKIWQYDEEAAKNEFKVHDMYTLEHIMLIDHIRKGKVLKVAESVAMSALTAVMARESAYTGKICTWDQMVTSDLNMLPKEMALMNVDLKQYEVPLPGIPYGGDL</sequence>
<dbReference type="AlphaFoldDB" id="A0A3R5X5A9"/>
<feature type="domain" description="GFO/IDH/MocA-like oxidoreductase" evidence="2">
    <location>
        <begin position="213"/>
        <end position="341"/>
    </location>
</feature>
<dbReference type="EMBL" id="QSUP01000004">
    <property type="protein sequence ID" value="RGN52936.1"/>
    <property type="molecule type" value="Genomic_DNA"/>
</dbReference>
<dbReference type="Proteomes" id="UP000437446">
    <property type="component" value="Unassembled WGS sequence"/>
</dbReference>
<dbReference type="InterPro" id="IPR000683">
    <property type="entry name" value="Gfo/Idh/MocA-like_OxRdtase_N"/>
</dbReference>
<evidence type="ECO:0000313" key="5">
    <source>
        <dbReference type="Proteomes" id="UP000261088"/>
    </source>
</evidence>
<dbReference type="InterPro" id="IPR006311">
    <property type="entry name" value="TAT_signal"/>
</dbReference>
<dbReference type="PROSITE" id="PS51257">
    <property type="entry name" value="PROKAR_LIPOPROTEIN"/>
    <property type="match status" value="1"/>
</dbReference>
<feature type="domain" description="Gfo/Idh/MocA-like oxidoreductase N-terminal" evidence="1">
    <location>
        <begin position="68"/>
        <end position="190"/>
    </location>
</feature>
<proteinExistence type="predicted"/>
<dbReference type="SUPFAM" id="SSF55347">
    <property type="entry name" value="Glyceraldehyde-3-phosphate dehydrogenase-like, C-terminal domain"/>
    <property type="match status" value="1"/>
</dbReference>
<protein>
    <submittedName>
        <fullName evidence="3 4">Oxidoreductase</fullName>
    </submittedName>
</protein>
<comment type="caution">
    <text evidence="3">The sequence shown here is derived from an EMBL/GenBank/DDBJ whole genome shotgun (WGS) entry which is preliminary data.</text>
</comment>
<dbReference type="GO" id="GO:0000166">
    <property type="term" value="F:nucleotide binding"/>
    <property type="evidence" value="ECO:0007669"/>
    <property type="project" value="InterPro"/>
</dbReference>
<dbReference type="PANTHER" id="PTHR43818">
    <property type="entry name" value="BCDNA.GH03377"/>
    <property type="match status" value="1"/>
</dbReference>
<dbReference type="Gene3D" id="3.40.50.720">
    <property type="entry name" value="NAD(P)-binding Rossmann-like Domain"/>
    <property type="match status" value="1"/>
</dbReference>
<evidence type="ECO:0000259" key="1">
    <source>
        <dbReference type="Pfam" id="PF01408"/>
    </source>
</evidence>
<name>A0A3R5X5A9_9BACT</name>
<evidence type="ECO:0000313" key="4">
    <source>
        <dbReference type="EMBL" id="RGN52936.1"/>
    </source>
</evidence>